<feature type="region of interest" description="Disordered" evidence="6">
    <location>
        <begin position="270"/>
        <end position="292"/>
    </location>
</feature>
<dbReference type="InterPro" id="IPR008906">
    <property type="entry name" value="HATC_C_dom"/>
</dbReference>
<sequence>MGRHQENPVRLYFSYDPIANKSRCQIEGCTAEIAGNHGGNLQRHVQRMHPSAFARLLASTHVEDPSAPSSSASKRLFSAVDSKRTVHCLQDTVVVKKPRAEQFHITPDSLRDACVELVTVNGRPFSLMDDTGFRKILDPVLDIMGKSVRIDSEIVRDMVSEVAERERENLRNGLKGKLLMLKVDAVTYRNRSVLGINIQYTEGERIILRTLAVRELHEPHTGSYISSVVREVLKTYGIDLRQLYSITTDDGITMPEAVSLLSEFQNGEAEYDGDDSLEEGEQRHEDERTTEVKGPLAWGKGDGLLTLDIYETSGNVTGEIHSVVSGGPILRGVRCSAHVFHLAVDDALQDRNASSLVTKARRVSEKLQTPNVSAFLSRLGQRKVVVDRLSGWLSTYDMLERLCDLKTFCQDMAPTIQELHLKGLEWEEMGLLVCTLKPAKVTARLLQSEQLTAGDFFGAWLKCKIETDKIGGPFATLLVECLNRRQHMLFENEPFLAAVFLDPRYKVLLTEAQTEQAKSRLCNAWGMIQALSQNKQQFPLTEVYVESSTGDADDEIEEMLRARERENGDEGMKCKIMMMSMLNAYSSEARLKREENIFRYWLSTSQINADLYKLAVSVIPFPVTQVSVERAFSGLKYMLSLRARMNDNTLEDILFVRLNKQFGV</sequence>
<dbReference type="PANTHER" id="PTHR46481">
    <property type="entry name" value="ZINC FINGER BED DOMAIN-CONTAINING PROTEIN 4"/>
    <property type="match status" value="1"/>
</dbReference>
<dbReference type="Pfam" id="PF05699">
    <property type="entry name" value="Dimer_Tnp_hAT"/>
    <property type="match status" value="1"/>
</dbReference>
<evidence type="ECO:0000256" key="1">
    <source>
        <dbReference type="ARBA" id="ARBA00004123"/>
    </source>
</evidence>
<evidence type="ECO:0000256" key="6">
    <source>
        <dbReference type="SAM" id="MobiDB-lite"/>
    </source>
</evidence>
<feature type="compositionally biased region" description="Basic and acidic residues" evidence="6">
    <location>
        <begin position="280"/>
        <end position="291"/>
    </location>
</feature>
<comment type="caution">
    <text evidence="8">The sequence shown here is derived from an EMBL/GenBank/DDBJ whole genome shotgun (WGS) entry which is preliminary data.</text>
</comment>
<accession>A0AAD7WQE2</accession>
<keyword evidence="9" id="KW-1185">Reference proteome</keyword>
<reference evidence="8" key="1">
    <citation type="journal article" date="2023" name="Science">
        <title>Genome structures resolve the early diversification of teleost fishes.</title>
        <authorList>
            <person name="Parey E."/>
            <person name="Louis A."/>
            <person name="Montfort J."/>
            <person name="Bouchez O."/>
            <person name="Roques C."/>
            <person name="Iampietro C."/>
            <person name="Lluch J."/>
            <person name="Castinel A."/>
            <person name="Donnadieu C."/>
            <person name="Desvignes T."/>
            <person name="Floi Bucao C."/>
            <person name="Jouanno E."/>
            <person name="Wen M."/>
            <person name="Mejri S."/>
            <person name="Dirks R."/>
            <person name="Jansen H."/>
            <person name="Henkel C."/>
            <person name="Chen W.J."/>
            <person name="Zahm M."/>
            <person name="Cabau C."/>
            <person name="Klopp C."/>
            <person name="Thompson A.W."/>
            <person name="Robinson-Rechavi M."/>
            <person name="Braasch I."/>
            <person name="Lecointre G."/>
            <person name="Bobe J."/>
            <person name="Postlethwait J.H."/>
            <person name="Berthelot C."/>
            <person name="Roest Crollius H."/>
            <person name="Guiguen Y."/>
        </authorList>
    </citation>
    <scope>NUCLEOTIDE SEQUENCE</scope>
    <source>
        <strain evidence="8">NC1722</strain>
    </source>
</reference>
<name>A0AAD7WQE2_9TELE</name>
<gene>
    <name evidence="8" type="ORF">AAFF_G00321540</name>
</gene>
<dbReference type="GO" id="GO:0005634">
    <property type="term" value="C:nucleus"/>
    <property type="evidence" value="ECO:0007669"/>
    <property type="project" value="UniProtKB-SubCell"/>
</dbReference>
<proteinExistence type="predicted"/>
<evidence type="ECO:0000256" key="5">
    <source>
        <dbReference type="ARBA" id="ARBA00023242"/>
    </source>
</evidence>
<dbReference type="EMBL" id="JAINUG010000049">
    <property type="protein sequence ID" value="KAJ8405163.1"/>
    <property type="molecule type" value="Genomic_DNA"/>
</dbReference>
<dbReference type="SUPFAM" id="SSF53098">
    <property type="entry name" value="Ribonuclease H-like"/>
    <property type="match status" value="1"/>
</dbReference>
<keyword evidence="3" id="KW-0863">Zinc-finger</keyword>
<evidence type="ECO:0000256" key="2">
    <source>
        <dbReference type="ARBA" id="ARBA00022723"/>
    </source>
</evidence>
<evidence type="ECO:0000313" key="9">
    <source>
        <dbReference type="Proteomes" id="UP001221898"/>
    </source>
</evidence>
<protein>
    <recommendedName>
        <fullName evidence="7">HAT C-terminal dimerisation domain-containing protein</fullName>
    </recommendedName>
</protein>
<dbReference type="Proteomes" id="UP001221898">
    <property type="component" value="Unassembled WGS sequence"/>
</dbReference>
<dbReference type="GO" id="GO:0046983">
    <property type="term" value="F:protein dimerization activity"/>
    <property type="evidence" value="ECO:0007669"/>
    <property type="project" value="InterPro"/>
</dbReference>
<dbReference type="PANTHER" id="PTHR46481:SF10">
    <property type="entry name" value="ZINC FINGER BED DOMAIN-CONTAINING PROTEIN 39"/>
    <property type="match status" value="1"/>
</dbReference>
<evidence type="ECO:0000256" key="3">
    <source>
        <dbReference type="ARBA" id="ARBA00022771"/>
    </source>
</evidence>
<keyword evidence="4" id="KW-0862">Zinc</keyword>
<evidence type="ECO:0000259" key="7">
    <source>
        <dbReference type="Pfam" id="PF05699"/>
    </source>
</evidence>
<feature type="domain" description="HAT C-terminal dimerisation" evidence="7">
    <location>
        <begin position="582"/>
        <end position="657"/>
    </location>
</feature>
<evidence type="ECO:0000256" key="4">
    <source>
        <dbReference type="ARBA" id="ARBA00022833"/>
    </source>
</evidence>
<comment type="subcellular location">
    <subcellularLocation>
        <location evidence="1">Nucleus</location>
    </subcellularLocation>
</comment>
<keyword evidence="2" id="KW-0479">Metal-binding</keyword>
<organism evidence="8 9">
    <name type="scientific">Aldrovandia affinis</name>
    <dbReference type="NCBI Taxonomy" id="143900"/>
    <lineage>
        <taxon>Eukaryota</taxon>
        <taxon>Metazoa</taxon>
        <taxon>Chordata</taxon>
        <taxon>Craniata</taxon>
        <taxon>Vertebrata</taxon>
        <taxon>Euteleostomi</taxon>
        <taxon>Actinopterygii</taxon>
        <taxon>Neopterygii</taxon>
        <taxon>Teleostei</taxon>
        <taxon>Notacanthiformes</taxon>
        <taxon>Halosauridae</taxon>
        <taxon>Aldrovandia</taxon>
    </lineage>
</organism>
<dbReference type="InterPro" id="IPR012337">
    <property type="entry name" value="RNaseH-like_sf"/>
</dbReference>
<evidence type="ECO:0000313" key="8">
    <source>
        <dbReference type="EMBL" id="KAJ8405163.1"/>
    </source>
</evidence>
<feature type="compositionally biased region" description="Acidic residues" evidence="6">
    <location>
        <begin position="270"/>
        <end position="279"/>
    </location>
</feature>
<dbReference type="GO" id="GO:0008270">
    <property type="term" value="F:zinc ion binding"/>
    <property type="evidence" value="ECO:0007669"/>
    <property type="project" value="UniProtKB-KW"/>
</dbReference>
<keyword evidence="5" id="KW-0539">Nucleus</keyword>
<dbReference type="InterPro" id="IPR052035">
    <property type="entry name" value="ZnF_BED_domain_contain"/>
</dbReference>
<dbReference type="AlphaFoldDB" id="A0AAD7WQE2"/>